<reference evidence="1" key="1">
    <citation type="journal article" date="2020" name="Nature">
        <title>Giant virus diversity and host interactions through global metagenomics.</title>
        <authorList>
            <person name="Schulz F."/>
            <person name="Roux S."/>
            <person name="Paez-Espino D."/>
            <person name="Jungbluth S."/>
            <person name="Walsh D.A."/>
            <person name="Denef V.J."/>
            <person name="McMahon K.D."/>
            <person name="Konstantinidis K.T."/>
            <person name="Eloe-Fadrosh E.A."/>
            <person name="Kyrpides N.C."/>
            <person name="Woyke T."/>
        </authorList>
    </citation>
    <scope>NUCLEOTIDE SEQUENCE</scope>
    <source>
        <strain evidence="1">GVMAG-S-3300012000-53</strain>
    </source>
</reference>
<accession>A0A6C0KJJ6</accession>
<sequence>MSVLGGPYNGYSPAQTLTNFKHGEQALTRRVLRRSWNTQQANGTVNGRKRIITPYRAVNNLGDFLSRQNYVCGGSNQVSADKPGWKGRIGSIISQCDGTGVAAGSGNMRHVPDSSNYTRFKKEIAINKTYNDSKNGGDQSNGSYVALMAVRRR</sequence>
<dbReference type="AlphaFoldDB" id="A0A6C0KJJ6"/>
<organism evidence="1">
    <name type="scientific">viral metagenome</name>
    <dbReference type="NCBI Taxonomy" id="1070528"/>
    <lineage>
        <taxon>unclassified sequences</taxon>
        <taxon>metagenomes</taxon>
        <taxon>organismal metagenomes</taxon>
    </lineage>
</organism>
<evidence type="ECO:0000313" key="1">
    <source>
        <dbReference type="EMBL" id="QHU16504.1"/>
    </source>
</evidence>
<name>A0A6C0KJJ6_9ZZZZ</name>
<dbReference type="EMBL" id="MN740886">
    <property type="protein sequence ID" value="QHU16504.1"/>
    <property type="molecule type" value="Genomic_DNA"/>
</dbReference>
<protein>
    <submittedName>
        <fullName evidence="1">Uncharacterized protein</fullName>
    </submittedName>
</protein>
<proteinExistence type="predicted"/>